<comment type="caution">
    <text evidence="3">The sequence shown here is derived from an EMBL/GenBank/DDBJ whole genome shotgun (WGS) entry which is preliminary data.</text>
</comment>
<evidence type="ECO:0000313" key="4">
    <source>
        <dbReference type="Proteomes" id="UP001165586"/>
    </source>
</evidence>
<sequence>MNEKRKWKPIWRWETFQLAMVLLLAIVANVVTRADWPVVGPVLAIVLLVLAVGFALLLIVPLFLPSGRDSENSRRSLDGVALVPAADAGRGPDDTGTDDTGTDRTSTGTGRTTTNDVTNDTPTAEVLVPVDETRRHQTSIDAAQAKTVGGLTAVLTPDASRWLGRELRVAVDLVAGDGRLYRAGFLPRDFGAALDPELQRLAKQRAAVQAPVTVEGAAPRFTVKIALPPLRRARSEQPG</sequence>
<gene>
    <name evidence="3" type="ORF">N1032_09270</name>
</gene>
<name>A0ABT2H1Y9_9MICO</name>
<organism evidence="3 4">
    <name type="scientific">Herbiconiux daphne</name>
    <dbReference type="NCBI Taxonomy" id="2970914"/>
    <lineage>
        <taxon>Bacteria</taxon>
        <taxon>Bacillati</taxon>
        <taxon>Actinomycetota</taxon>
        <taxon>Actinomycetes</taxon>
        <taxon>Micrococcales</taxon>
        <taxon>Microbacteriaceae</taxon>
        <taxon>Herbiconiux</taxon>
    </lineage>
</organism>
<dbReference type="RefSeq" id="WP_259538778.1">
    <property type="nucleotide sequence ID" value="NZ_JANLCJ010000003.1"/>
</dbReference>
<proteinExistence type="predicted"/>
<feature type="compositionally biased region" description="Low complexity" evidence="1">
    <location>
        <begin position="103"/>
        <end position="120"/>
    </location>
</feature>
<evidence type="ECO:0000256" key="2">
    <source>
        <dbReference type="SAM" id="Phobius"/>
    </source>
</evidence>
<protein>
    <submittedName>
        <fullName evidence="3">Uncharacterized protein</fullName>
    </submittedName>
</protein>
<evidence type="ECO:0000256" key="1">
    <source>
        <dbReference type="SAM" id="MobiDB-lite"/>
    </source>
</evidence>
<keyword evidence="2" id="KW-1133">Transmembrane helix</keyword>
<evidence type="ECO:0000313" key="3">
    <source>
        <dbReference type="EMBL" id="MCS5733925.1"/>
    </source>
</evidence>
<accession>A0ABT2H1Y9</accession>
<reference evidence="3" key="1">
    <citation type="submission" date="2022-08" db="EMBL/GenBank/DDBJ databases">
        <authorList>
            <person name="Deng Y."/>
            <person name="Han X.-F."/>
            <person name="Zhang Y.-Q."/>
        </authorList>
    </citation>
    <scope>NUCLEOTIDE SEQUENCE</scope>
    <source>
        <strain evidence="3">CPCC 203386</strain>
    </source>
</reference>
<feature type="region of interest" description="Disordered" evidence="1">
    <location>
        <begin position="85"/>
        <end position="120"/>
    </location>
</feature>
<feature type="transmembrane region" description="Helical" evidence="2">
    <location>
        <begin position="43"/>
        <end position="64"/>
    </location>
</feature>
<keyword evidence="2" id="KW-0472">Membrane</keyword>
<keyword evidence="4" id="KW-1185">Reference proteome</keyword>
<dbReference type="EMBL" id="JANLCJ010000003">
    <property type="protein sequence ID" value="MCS5733925.1"/>
    <property type="molecule type" value="Genomic_DNA"/>
</dbReference>
<keyword evidence="2" id="KW-0812">Transmembrane</keyword>
<dbReference type="Proteomes" id="UP001165586">
    <property type="component" value="Unassembled WGS sequence"/>
</dbReference>